<dbReference type="Proteomes" id="UP000789901">
    <property type="component" value="Unassembled WGS sequence"/>
</dbReference>
<evidence type="ECO:0000256" key="1">
    <source>
        <dbReference type="SAM" id="MobiDB-lite"/>
    </source>
</evidence>
<evidence type="ECO:0000313" key="3">
    <source>
        <dbReference type="Proteomes" id="UP000789901"/>
    </source>
</evidence>
<gene>
    <name evidence="2" type="ORF">GMARGA_LOCUS35268</name>
</gene>
<dbReference type="EMBL" id="CAJVQB010064915">
    <property type="protein sequence ID" value="CAG8841145.1"/>
    <property type="molecule type" value="Genomic_DNA"/>
</dbReference>
<feature type="compositionally biased region" description="Acidic residues" evidence="1">
    <location>
        <begin position="206"/>
        <end position="225"/>
    </location>
</feature>
<feature type="non-terminal residue" evidence="2">
    <location>
        <position position="1"/>
    </location>
</feature>
<reference evidence="2 3" key="1">
    <citation type="submission" date="2021-06" db="EMBL/GenBank/DDBJ databases">
        <authorList>
            <person name="Kallberg Y."/>
            <person name="Tangrot J."/>
            <person name="Rosling A."/>
        </authorList>
    </citation>
    <scope>NUCLEOTIDE SEQUENCE [LARGE SCALE GENOMIC DNA]</scope>
    <source>
        <strain evidence="2 3">120-4 pot B 10/14</strain>
    </source>
</reference>
<name>A0ABN7WUP7_GIGMA</name>
<keyword evidence="3" id="KW-1185">Reference proteome</keyword>
<feature type="region of interest" description="Disordered" evidence="1">
    <location>
        <begin position="203"/>
        <end position="225"/>
    </location>
</feature>
<comment type="caution">
    <text evidence="2">The sequence shown here is derived from an EMBL/GenBank/DDBJ whole genome shotgun (WGS) entry which is preliminary data.</text>
</comment>
<sequence>KRMDKIIEQLLFQNAKDQQVAPRSLMPYSVVPMEIYASDIEFGDSLSSIQNGLNNWKARNVVLLNLECNIEYVKWKHFLNLNLAYRALKRVVNQMPPEGNKTTIKYKIQNKIPIGKNSSKKSKRSWISYQMQTMLHIDKRAERRIWTALRFINFLLLDGIITESSLFNSKIAPDFFKKMNGDDHIYFLKKIKKDESLTFNINDVKSDEEEHSEEEYDTVDEGDSH</sequence>
<proteinExistence type="predicted"/>
<protein>
    <submittedName>
        <fullName evidence="2">36845_t:CDS:1</fullName>
    </submittedName>
</protein>
<evidence type="ECO:0000313" key="2">
    <source>
        <dbReference type="EMBL" id="CAG8841145.1"/>
    </source>
</evidence>
<accession>A0ABN7WUP7</accession>
<organism evidence="2 3">
    <name type="scientific">Gigaspora margarita</name>
    <dbReference type="NCBI Taxonomy" id="4874"/>
    <lineage>
        <taxon>Eukaryota</taxon>
        <taxon>Fungi</taxon>
        <taxon>Fungi incertae sedis</taxon>
        <taxon>Mucoromycota</taxon>
        <taxon>Glomeromycotina</taxon>
        <taxon>Glomeromycetes</taxon>
        <taxon>Diversisporales</taxon>
        <taxon>Gigasporaceae</taxon>
        <taxon>Gigaspora</taxon>
    </lineage>
</organism>